<feature type="domain" description="Tyr recombinase" evidence="2">
    <location>
        <begin position="4"/>
        <end position="175"/>
    </location>
</feature>
<dbReference type="InterPro" id="IPR013762">
    <property type="entry name" value="Integrase-like_cat_sf"/>
</dbReference>
<dbReference type="Pfam" id="PF00589">
    <property type="entry name" value="Phage_integrase"/>
    <property type="match status" value="1"/>
</dbReference>
<dbReference type="Gene3D" id="1.10.443.10">
    <property type="entry name" value="Intergrase catalytic core"/>
    <property type="match status" value="1"/>
</dbReference>
<dbReference type="SUPFAM" id="SSF56349">
    <property type="entry name" value="DNA breaking-rejoining enzymes"/>
    <property type="match status" value="1"/>
</dbReference>
<proteinExistence type="predicted"/>
<dbReference type="InterPro" id="IPR002104">
    <property type="entry name" value="Integrase_catalytic"/>
</dbReference>
<dbReference type="PROSITE" id="PS51898">
    <property type="entry name" value="TYR_RECOMBINASE"/>
    <property type="match status" value="1"/>
</dbReference>
<name>A0A1F7X9P4_9BACT</name>
<dbReference type="GO" id="GO:0015074">
    <property type="term" value="P:DNA integration"/>
    <property type="evidence" value="ECO:0007669"/>
    <property type="project" value="InterPro"/>
</dbReference>
<keyword evidence="1" id="KW-0233">DNA recombination</keyword>
<protein>
    <recommendedName>
        <fullName evidence="2">Tyr recombinase domain-containing protein</fullName>
    </recommendedName>
</protein>
<comment type="caution">
    <text evidence="3">The sequence shown here is derived from an EMBL/GenBank/DDBJ whole genome shotgun (WGS) entry which is preliminary data.</text>
</comment>
<reference evidence="3 4" key="1">
    <citation type="journal article" date="2016" name="Nat. Commun.">
        <title>Thousands of microbial genomes shed light on interconnected biogeochemical processes in an aquifer system.</title>
        <authorList>
            <person name="Anantharaman K."/>
            <person name="Brown C.T."/>
            <person name="Hug L.A."/>
            <person name="Sharon I."/>
            <person name="Castelle C.J."/>
            <person name="Probst A.J."/>
            <person name="Thomas B.C."/>
            <person name="Singh A."/>
            <person name="Wilkins M.J."/>
            <person name="Karaoz U."/>
            <person name="Brodie E.L."/>
            <person name="Williams K.H."/>
            <person name="Hubbard S.S."/>
            <person name="Banfield J.F."/>
        </authorList>
    </citation>
    <scope>NUCLEOTIDE SEQUENCE [LARGE SCALE GENOMIC DNA]</scope>
</reference>
<dbReference type="GO" id="GO:0006310">
    <property type="term" value="P:DNA recombination"/>
    <property type="evidence" value="ECO:0007669"/>
    <property type="project" value="UniProtKB-KW"/>
</dbReference>
<dbReference type="Proteomes" id="UP000177053">
    <property type="component" value="Unassembled WGS sequence"/>
</dbReference>
<sequence length="181" mass="21627">MKTEFYRVLKPQEAKSIIENIPKMKHKMCFKTELFTGMRYKELQHFSEHPEWFKHERKLIILPGKYTKTTEERKVNLTPQFSEILYYYLEGGNQLEYPVYQTWQANLIRWASQAEIKDSINISGGTLRKTWESWLLESGYAEIRVMASQGHTSATSFNHYYNNDWSPQEREQIKIETAGWM</sequence>
<evidence type="ECO:0000313" key="3">
    <source>
        <dbReference type="EMBL" id="OGM11673.1"/>
    </source>
</evidence>
<gene>
    <name evidence="3" type="ORF">A2Z22_01965</name>
</gene>
<dbReference type="AlphaFoldDB" id="A0A1F7X9P4"/>
<dbReference type="GO" id="GO:0003677">
    <property type="term" value="F:DNA binding"/>
    <property type="evidence" value="ECO:0007669"/>
    <property type="project" value="InterPro"/>
</dbReference>
<dbReference type="EMBL" id="MGFS01000013">
    <property type="protein sequence ID" value="OGM11673.1"/>
    <property type="molecule type" value="Genomic_DNA"/>
</dbReference>
<evidence type="ECO:0000256" key="1">
    <source>
        <dbReference type="ARBA" id="ARBA00023172"/>
    </source>
</evidence>
<evidence type="ECO:0000259" key="2">
    <source>
        <dbReference type="PROSITE" id="PS51898"/>
    </source>
</evidence>
<dbReference type="InterPro" id="IPR011010">
    <property type="entry name" value="DNA_brk_join_enz"/>
</dbReference>
<accession>A0A1F7X9P4</accession>
<organism evidence="3 4">
    <name type="scientific">Candidatus Woesebacteria bacterium RBG_16_34_12</name>
    <dbReference type="NCBI Taxonomy" id="1802480"/>
    <lineage>
        <taxon>Bacteria</taxon>
        <taxon>Candidatus Woeseibacteriota</taxon>
    </lineage>
</organism>
<evidence type="ECO:0000313" key="4">
    <source>
        <dbReference type="Proteomes" id="UP000177053"/>
    </source>
</evidence>